<evidence type="ECO:0000313" key="1">
    <source>
        <dbReference type="EMBL" id="MFB6490774.1"/>
    </source>
</evidence>
<proteinExistence type="predicted"/>
<gene>
    <name evidence="1" type="ORF">TU35_005955</name>
</gene>
<dbReference type="Proteomes" id="UP000033636">
    <property type="component" value="Unassembled WGS sequence"/>
</dbReference>
<comment type="caution">
    <text evidence="1">The sequence shown here is derived from an EMBL/GenBank/DDBJ whole genome shotgun (WGS) entry which is preliminary data.</text>
</comment>
<evidence type="ECO:0000313" key="2">
    <source>
        <dbReference type="Proteomes" id="UP000033636"/>
    </source>
</evidence>
<accession>A0ACC6V235</accession>
<sequence>MQILSLINDAVLKPLEDIENSAEGIIEMFTEQLSAPRVRVVAVANPINECSIYEEPRACRSIAGRYEPGIMAINYHADVHTLLHLLAHHLQAAEMGERFWESRRAEELKLPWELRPSEITAELRAIQLAKRAPPRVWRIWADEIKPKIKELDEAIARLRAEAELLAAAAKRAQA</sequence>
<reference evidence="1" key="1">
    <citation type="submission" date="2024-07" db="EMBL/GenBank/DDBJ databases">
        <title>Metagenome and Metagenome-Assembled Genomes of Archaea from a hot spring from the geothermal field of Los Azufres, Mexico.</title>
        <authorList>
            <person name="Marin-Paredes R."/>
            <person name="Martinez-Romero E."/>
            <person name="Servin-Garciduenas L.E."/>
        </authorList>
    </citation>
    <scope>NUCLEOTIDE SEQUENCE</scope>
</reference>
<organism evidence="1 2">
    <name type="scientific">Thermoproteus sp. AZ2</name>
    <dbReference type="NCBI Taxonomy" id="1609232"/>
    <lineage>
        <taxon>Archaea</taxon>
        <taxon>Thermoproteota</taxon>
        <taxon>Thermoprotei</taxon>
        <taxon>Thermoproteales</taxon>
        <taxon>Thermoproteaceae</taxon>
        <taxon>Thermoproteus</taxon>
    </lineage>
</organism>
<name>A0ACC6V235_9CREN</name>
<protein>
    <submittedName>
        <fullName evidence="1">Uncharacterized protein</fullName>
    </submittedName>
</protein>
<dbReference type="EMBL" id="JZWT02000014">
    <property type="protein sequence ID" value="MFB6490774.1"/>
    <property type="molecule type" value="Genomic_DNA"/>
</dbReference>